<dbReference type="CDD" id="cd03425">
    <property type="entry name" value="NUDIX_MutT_NudA_like"/>
    <property type="match status" value="1"/>
</dbReference>
<dbReference type="NCBIfam" id="TIGR00586">
    <property type="entry name" value="mutt"/>
    <property type="match status" value="1"/>
</dbReference>
<dbReference type="InterPro" id="IPR020476">
    <property type="entry name" value="Nudix_hydrolase"/>
</dbReference>
<dbReference type="GO" id="GO:0006260">
    <property type="term" value="P:DNA replication"/>
    <property type="evidence" value="ECO:0007669"/>
    <property type="project" value="UniProtKB-KW"/>
</dbReference>
<keyword evidence="7 20" id="KW-0378">Hydrolase</keyword>
<gene>
    <name evidence="20" type="primary">mutT</name>
    <name evidence="20" type="ORF">Llon_0373</name>
</gene>
<dbReference type="PANTHER" id="PTHR47707">
    <property type="entry name" value="8-OXO-DGTP DIPHOSPHATASE"/>
    <property type="match status" value="1"/>
</dbReference>
<dbReference type="RefSeq" id="WP_058528389.1">
    <property type="nucleotide sequence ID" value="NZ_CAAAHZ010000004.1"/>
</dbReference>
<evidence type="ECO:0000256" key="14">
    <source>
        <dbReference type="ARBA" id="ARBA00041592"/>
    </source>
</evidence>
<evidence type="ECO:0000256" key="3">
    <source>
        <dbReference type="ARBA" id="ARBA00022457"/>
    </source>
</evidence>
<evidence type="ECO:0000256" key="4">
    <source>
        <dbReference type="ARBA" id="ARBA00022705"/>
    </source>
</evidence>
<dbReference type="GO" id="GO:0008413">
    <property type="term" value="F:8-oxo-7,8-dihydroguanosine triphosphate pyrophosphatase activity"/>
    <property type="evidence" value="ECO:0007669"/>
    <property type="project" value="InterPro"/>
</dbReference>
<dbReference type="InterPro" id="IPR003561">
    <property type="entry name" value="Mutator_MutT"/>
</dbReference>
<feature type="binding site" evidence="18">
    <location>
        <position position="55"/>
    </location>
    <ligand>
        <name>Mg(2+)</name>
        <dbReference type="ChEBI" id="CHEBI:18420"/>
    </ligand>
</feature>
<evidence type="ECO:0000256" key="5">
    <source>
        <dbReference type="ARBA" id="ARBA00022723"/>
    </source>
</evidence>
<evidence type="ECO:0000256" key="15">
    <source>
        <dbReference type="ARBA" id="ARBA00041979"/>
    </source>
</evidence>
<evidence type="ECO:0000313" key="20">
    <source>
        <dbReference type="EMBL" id="KTD22983.1"/>
    </source>
</evidence>
<dbReference type="PRINTS" id="PR00502">
    <property type="entry name" value="NUDIXFAMILY"/>
</dbReference>
<keyword evidence="8 18" id="KW-0460">Magnesium</keyword>
<evidence type="ECO:0000256" key="12">
    <source>
        <dbReference type="ARBA" id="ARBA00038905"/>
    </source>
</evidence>
<evidence type="ECO:0000256" key="18">
    <source>
        <dbReference type="PIRSR" id="PIRSR603561-2"/>
    </source>
</evidence>
<reference evidence="20 21" key="1">
    <citation type="submission" date="2015-11" db="EMBL/GenBank/DDBJ databases">
        <title>Genomic analysis of 38 Legionella species identifies large and diverse effector repertoires.</title>
        <authorList>
            <person name="Burstein D."/>
            <person name="Amaro F."/>
            <person name="Zusman T."/>
            <person name="Lifshitz Z."/>
            <person name="Cohen O."/>
            <person name="Gilbert J.A."/>
            <person name="Pupko T."/>
            <person name="Shuman H.A."/>
            <person name="Segal G."/>
        </authorList>
    </citation>
    <scope>NUCLEOTIDE SEQUENCE [LARGE SCALE GENOMIC DNA]</scope>
    <source>
        <strain evidence="20 21">ATCC 49505</strain>
    </source>
</reference>
<feature type="binding site" evidence="17">
    <location>
        <position position="118"/>
    </location>
    <ligand>
        <name>8-oxo-dGTP</name>
        <dbReference type="ChEBI" id="CHEBI:77896"/>
    </ligand>
</feature>
<keyword evidence="3" id="KW-0515">Mutator protein</keyword>
<evidence type="ECO:0000256" key="2">
    <source>
        <dbReference type="ARBA" id="ARBA00005582"/>
    </source>
</evidence>
<dbReference type="Gene3D" id="3.90.79.10">
    <property type="entry name" value="Nucleoside Triphosphate Pyrophosphohydrolase"/>
    <property type="match status" value="1"/>
</dbReference>
<evidence type="ECO:0000256" key="13">
    <source>
        <dbReference type="ARBA" id="ARBA00040794"/>
    </source>
</evidence>
<evidence type="ECO:0000256" key="11">
    <source>
        <dbReference type="ARBA" id="ARBA00036904"/>
    </source>
</evidence>
<dbReference type="InterPro" id="IPR029119">
    <property type="entry name" value="MutY_C"/>
</dbReference>
<keyword evidence="6" id="KW-0227">DNA damage</keyword>
<dbReference type="PROSITE" id="PS51462">
    <property type="entry name" value="NUDIX"/>
    <property type="match status" value="1"/>
</dbReference>
<dbReference type="PROSITE" id="PS00893">
    <property type="entry name" value="NUDIX_BOX"/>
    <property type="match status" value="1"/>
</dbReference>
<evidence type="ECO:0000256" key="6">
    <source>
        <dbReference type="ARBA" id="ARBA00022763"/>
    </source>
</evidence>
<dbReference type="Pfam" id="PF14815">
    <property type="entry name" value="NUDIX_4"/>
    <property type="match status" value="1"/>
</dbReference>
<dbReference type="AlphaFoldDB" id="A0A0W0VS54"/>
<dbReference type="PANTHER" id="PTHR47707:SF1">
    <property type="entry name" value="NUDIX HYDROLASE FAMILY PROTEIN"/>
    <property type="match status" value="1"/>
</dbReference>
<dbReference type="InterPro" id="IPR015797">
    <property type="entry name" value="NUDIX_hydrolase-like_dom_sf"/>
</dbReference>
<sequence length="140" mass="15515">MNVAVAVITDVKKKRVLLTRRAKEGTFGGLWEFPGGKLKAGETPVCALIREIKEEVGLTVKKHHFLGKIPHNYPEYSVTLWVYLVASFSGEPTCQESQSGMCWADIAALDQFEFPEANKKIINLINNIAHLEAMSDLANA</sequence>
<dbReference type="PATRIC" id="fig|45068.5.peg.397"/>
<comment type="catalytic activity">
    <reaction evidence="11">
        <text>8-oxo-GTP + H2O = 8-oxo-GMP + diphosphate + H(+)</text>
        <dbReference type="Rhea" id="RHEA:67616"/>
        <dbReference type="ChEBI" id="CHEBI:15377"/>
        <dbReference type="ChEBI" id="CHEBI:15378"/>
        <dbReference type="ChEBI" id="CHEBI:33019"/>
        <dbReference type="ChEBI" id="CHEBI:143553"/>
        <dbReference type="ChEBI" id="CHEBI:145694"/>
    </reaction>
</comment>
<dbReference type="InterPro" id="IPR020084">
    <property type="entry name" value="NUDIX_hydrolase_CS"/>
</dbReference>
<feature type="binding site" evidence="18">
    <location>
        <position position="35"/>
    </location>
    <ligand>
        <name>Mg(2+)</name>
        <dbReference type="ChEBI" id="CHEBI:18420"/>
    </ligand>
</feature>
<accession>A0A0W0VS54</accession>
<keyword evidence="9" id="KW-0234">DNA repair</keyword>
<keyword evidence="21" id="KW-1185">Reference proteome</keyword>
<dbReference type="EMBL" id="LNYK01000003">
    <property type="protein sequence ID" value="KTD22983.1"/>
    <property type="molecule type" value="Genomic_DNA"/>
</dbReference>
<evidence type="ECO:0000259" key="19">
    <source>
        <dbReference type="PROSITE" id="PS51462"/>
    </source>
</evidence>
<proteinExistence type="inferred from homology"/>
<evidence type="ECO:0000256" key="8">
    <source>
        <dbReference type="ARBA" id="ARBA00022842"/>
    </source>
</evidence>
<comment type="similarity">
    <text evidence="2">Belongs to the Nudix hydrolase family.</text>
</comment>
<dbReference type="STRING" id="45068.Llon_0373"/>
<evidence type="ECO:0000256" key="16">
    <source>
        <dbReference type="ARBA" id="ARBA00042798"/>
    </source>
</evidence>
<dbReference type="SUPFAM" id="SSF55811">
    <property type="entry name" value="Nudix"/>
    <property type="match status" value="1"/>
</dbReference>
<evidence type="ECO:0000256" key="1">
    <source>
        <dbReference type="ARBA" id="ARBA00001946"/>
    </source>
</evidence>
<evidence type="ECO:0000256" key="10">
    <source>
        <dbReference type="ARBA" id="ARBA00035861"/>
    </source>
</evidence>
<feature type="domain" description="Nudix hydrolase" evidence="19">
    <location>
        <begin position="1"/>
        <end position="129"/>
    </location>
</feature>
<dbReference type="OrthoDB" id="9810648at2"/>
<keyword evidence="4" id="KW-0235">DNA replication</keyword>
<dbReference type="GO" id="GO:0006281">
    <property type="term" value="P:DNA repair"/>
    <property type="evidence" value="ECO:0007669"/>
    <property type="project" value="UniProtKB-KW"/>
</dbReference>
<evidence type="ECO:0000313" key="21">
    <source>
        <dbReference type="Proteomes" id="UP000054997"/>
    </source>
</evidence>
<organism evidence="20 21">
    <name type="scientific">Legionella londiniensis</name>
    <dbReference type="NCBI Taxonomy" id="45068"/>
    <lineage>
        <taxon>Bacteria</taxon>
        <taxon>Pseudomonadati</taxon>
        <taxon>Pseudomonadota</taxon>
        <taxon>Gammaproteobacteria</taxon>
        <taxon>Legionellales</taxon>
        <taxon>Legionellaceae</taxon>
        <taxon>Legionella</taxon>
    </lineage>
</organism>
<evidence type="ECO:0000256" key="17">
    <source>
        <dbReference type="PIRSR" id="PIRSR603561-1"/>
    </source>
</evidence>
<name>A0A0W0VS54_9GAMM</name>
<protein>
    <recommendedName>
        <fullName evidence="13">8-oxo-dGTP diphosphatase</fullName>
        <ecNumber evidence="12">3.6.1.55</ecNumber>
    </recommendedName>
    <alternativeName>
        <fullName evidence="16">7,8-dihydro-8-oxoguanine-triphosphatase</fullName>
    </alternativeName>
    <alternativeName>
        <fullName evidence="15">Mutator protein MutT</fullName>
    </alternativeName>
    <alternativeName>
        <fullName evidence="14">dGTP pyrophosphohydrolase</fullName>
    </alternativeName>
</protein>
<keyword evidence="5 18" id="KW-0479">Metal-binding</keyword>
<comment type="catalytic activity">
    <reaction evidence="10">
        <text>8-oxo-dGTP + H2O = 8-oxo-dGMP + diphosphate + H(+)</text>
        <dbReference type="Rhea" id="RHEA:31575"/>
        <dbReference type="ChEBI" id="CHEBI:15377"/>
        <dbReference type="ChEBI" id="CHEBI:15378"/>
        <dbReference type="ChEBI" id="CHEBI:33019"/>
        <dbReference type="ChEBI" id="CHEBI:63224"/>
        <dbReference type="ChEBI" id="CHEBI:77896"/>
        <dbReference type="EC" id="3.6.1.55"/>
    </reaction>
</comment>
<feature type="binding site" evidence="17">
    <location>
        <position position="21"/>
    </location>
    <ligand>
        <name>8-oxo-dGTP</name>
        <dbReference type="ChEBI" id="CHEBI:77896"/>
    </ligand>
</feature>
<evidence type="ECO:0000256" key="7">
    <source>
        <dbReference type="ARBA" id="ARBA00022801"/>
    </source>
</evidence>
<comment type="caution">
    <text evidence="20">The sequence shown here is derived from an EMBL/GenBank/DDBJ whole genome shotgun (WGS) entry which is preliminary data.</text>
</comment>
<evidence type="ECO:0000256" key="9">
    <source>
        <dbReference type="ARBA" id="ARBA00023204"/>
    </source>
</evidence>
<dbReference type="Proteomes" id="UP000054997">
    <property type="component" value="Unassembled WGS sequence"/>
</dbReference>
<dbReference type="GO" id="GO:0044715">
    <property type="term" value="F:8-oxo-dGDP phosphatase activity"/>
    <property type="evidence" value="ECO:0007669"/>
    <property type="project" value="TreeGrafter"/>
</dbReference>
<dbReference type="EC" id="3.6.1.55" evidence="12"/>
<comment type="cofactor">
    <cofactor evidence="1 18">
        <name>Mg(2+)</name>
        <dbReference type="ChEBI" id="CHEBI:18420"/>
    </cofactor>
</comment>
<dbReference type="InterPro" id="IPR047127">
    <property type="entry name" value="MutT-like"/>
</dbReference>
<dbReference type="GO" id="GO:0035539">
    <property type="term" value="F:8-oxo-7,8-dihydrodeoxyguanosine triphosphate pyrophosphatase activity"/>
    <property type="evidence" value="ECO:0007669"/>
    <property type="project" value="UniProtKB-EC"/>
</dbReference>
<dbReference type="GO" id="GO:0046872">
    <property type="term" value="F:metal ion binding"/>
    <property type="evidence" value="ECO:0007669"/>
    <property type="project" value="UniProtKB-KW"/>
</dbReference>
<feature type="binding site" evidence="17">
    <location>
        <begin position="32"/>
        <end position="35"/>
    </location>
    <ligand>
        <name>8-oxo-dGTP</name>
        <dbReference type="ChEBI" id="CHEBI:77896"/>
    </ligand>
</feature>
<dbReference type="InterPro" id="IPR000086">
    <property type="entry name" value="NUDIX_hydrolase_dom"/>
</dbReference>
<dbReference type="GO" id="GO:0044716">
    <property type="term" value="F:8-oxo-GDP phosphatase activity"/>
    <property type="evidence" value="ECO:0007669"/>
    <property type="project" value="TreeGrafter"/>
</dbReference>